<keyword evidence="1" id="KW-0812">Transmembrane</keyword>
<evidence type="ECO:0000256" key="1">
    <source>
        <dbReference type="SAM" id="Phobius"/>
    </source>
</evidence>
<keyword evidence="1" id="KW-1133">Transmembrane helix</keyword>
<evidence type="ECO:0000313" key="3">
    <source>
        <dbReference type="Proteomes" id="UP000481153"/>
    </source>
</evidence>
<dbReference type="AlphaFoldDB" id="A0A6G0XE40"/>
<reference evidence="2 3" key="1">
    <citation type="submission" date="2019-07" db="EMBL/GenBank/DDBJ databases">
        <title>Genomics analysis of Aphanomyces spp. identifies a new class of oomycete effector associated with host adaptation.</title>
        <authorList>
            <person name="Gaulin E."/>
        </authorList>
    </citation>
    <scope>NUCLEOTIDE SEQUENCE [LARGE SCALE GENOMIC DNA]</scope>
    <source>
        <strain evidence="2 3">ATCC 201684</strain>
    </source>
</reference>
<dbReference type="VEuPathDB" id="FungiDB:AeMF1_012901"/>
<sequence>MMTPVVHFATLAMDGASVLTLFDAFRTLRDVFAASMHLQAVVYVLLGAGLMSVYVYCVTSFDRMMRRKHLASQLKSYAQMLKEERRHRLKNLKRLEPIPEHDSVCLTMPPRS</sequence>
<organism evidence="2 3">
    <name type="scientific">Aphanomyces euteiches</name>
    <dbReference type="NCBI Taxonomy" id="100861"/>
    <lineage>
        <taxon>Eukaryota</taxon>
        <taxon>Sar</taxon>
        <taxon>Stramenopiles</taxon>
        <taxon>Oomycota</taxon>
        <taxon>Saprolegniomycetes</taxon>
        <taxon>Saprolegniales</taxon>
        <taxon>Verrucalvaceae</taxon>
        <taxon>Aphanomyces</taxon>
    </lineage>
</organism>
<accession>A0A6G0XE40</accession>
<proteinExistence type="predicted"/>
<evidence type="ECO:0000313" key="2">
    <source>
        <dbReference type="EMBL" id="KAF0738390.1"/>
    </source>
</evidence>
<keyword evidence="3" id="KW-1185">Reference proteome</keyword>
<feature type="transmembrane region" description="Helical" evidence="1">
    <location>
        <begin position="36"/>
        <end position="58"/>
    </location>
</feature>
<name>A0A6G0XE40_9STRA</name>
<gene>
    <name evidence="2" type="ORF">Ae201684_005742</name>
</gene>
<dbReference type="Proteomes" id="UP000481153">
    <property type="component" value="Unassembled WGS sequence"/>
</dbReference>
<dbReference type="EMBL" id="VJMJ01000075">
    <property type="protein sequence ID" value="KAF0738390.1"/>
    <property type="molecule type" value="Genomic_DNA"/>
</dbReference>
<dbReference type="OrthoDB" id="79075at2759"/>
<comment type="caution">
    <text evidence="2">The sequence shown here is derived from an EMBL/GenBank/DDBJ whole genome shotgun (WGS) entry which is preliminary data.</text>
</comment>
<keyword evidence="1" id="KW-0472">Membrane</keyword>
<protein>
    <submittedName>
        <fullName evidence="2">Uncharacterized protein</fullName>
    </submittedName>
</protein>